<name>A0ABR1CK36_NECAM</name>
<sequence>MSRIRNASGDDFVLRIDIAGALNLLVGSTSKSLLKGSSDRKDTSVQPIFMKEVLNYANEHPEDTCALLYWETAVALDLNEFSSDELKATQKIIMDNVDNVIAIAGGKSKVASEIQKLMRNLEHALRTYSSRIAEETEVADRLTELRERYNQTSARSRRRTPKSSNSTPVRPGRITTIRKKKASTSVKRTTQQLIDGQETPSPPPVTNSLVTPIARTRPVLSRSAKSAAFSKTRRWLFEKNDEDELT</sequence>
<gene>
    <name evidence="2" type="primary">Necator_chrII.g8210</name>
    <name evidence="2" type="ORF">RB195_020416</name>
</gene>
<reference evidence="2 3" key="1">
    <citation type="submission" date="2023-08" db="EMBL/GenBank/DDBJ databases">
        <title>A Necator americanus chromosomal reference genome.</title>
        <authorList>
            <person name="Ilik V."/>
            <person name="Petrzelkova K.J."/>
            <person name="Pardy F."/>
            <person name="Fuh T."/>
            <person name="Niatou-Singa F.S."/>
            <person name="Gouil Q."/>
            <person name="Baker L."/>
            <person name="Ritchie M.E."/>
            <person name="Jex A.R."/>
            <person name="Gazzola D."/>
            <person name="Li H."/>
            <person name="Toshio Fujiwara R."/>
            <person name="Zhan B."/>
            <person name="Aroian R.V."/>
            <person name="Pafco B."/>
            <person name="Schwarz E.M."/>
        </authorList>
    </citation>
    <scope>NUCLEOTIDE SEQUENCE [LARGE SCALE GENOMIC DNA]</scope>
    <source>
        <strain evidence="2 3">Aroian</strain>
        <tissue evidence="2">Whole animal</tissue>
    </source>
</reference>
<feature type="region of interest" description="Disordered" evidence="1">
    <location>
        <begin position="147"/>
        <end position="213"/>
    </location>
</feature>
<keyword evidence="3" id="KW-1185">Reference proteome</keyword>
<protein>
    <submittedName>
        <fullName evidence="2">Uncharacterized protein</fullName>
    </submittedName>
</protein>
<evidence type="ECO:0000313" key="2">
    <source>
        <dbReference type="EMBL" id="KAK6738290.1"/>
    </source>
</evidence>
<evidence type="ECO:0000256" key="1">
    <source>
        <dbReference type="SAM" id="MobiDB-lite"/>
    </source>
</evidence>
<comment type="caution">
    <text evidence="2">The sequence shown here is derived from an EMBL/GenBank/DDBJ whole genome shotgun (WGS) entry which is preliminary data.</text>
</comment>
<organism evidence="2 3">
    <name type="scientific">Necator americanus</name>
    <name type="common">Human hookworm</name>
    <dbReference type="NCBI Taxonomy" id="51031"/>
    <lineage>
        <taxon>Eukaryota</taxon>
        <taxon>Metazoa</taxon>
        <taxon>Ecdysozoa</taxon>
        <taxon>Nematoda</taxon>
        <taxon>Chromadorea</taxon>
        <taxon>Rhabditida</taxon>
        <taxon>Rhabditina</taxon>
        <taxon>Rhabditomorpha</taxon>
        <taxon>Strongyloidea</taxon>
        <taxon>Ancylostomatidae</taxon>
        <taxon>Bunostominae</taxon>
        <taxon>Necator</taxon>
    </lineage>
</organism>
<dbReference type="Proteomes" id="UP001303046">
    <property type="component" value="Unassembled WGS sequence"/>
</dbReference>
<feature type="compositionally biased region" description="Polar residues" evidence="1">
    <location>
        <begin position="183"/>
        <end position="194"/>
    </location>
</feature>
<dbReference type="EMBL" id="JAVFWL010000002">
    <property type="protein sequence ID" value="KAK6738290.1"/>
    <property type="molecule type" value="Genomic_DNA"/>
</dbReference>
<evidence type="ECO:0000313" key="3">
    <source>
        <dbReference type="Proteomes" id="UP001303046"/>
    </source>
</evidence>
<accession>A0ABR1CK36</accession>
<proteinExistence type="predicted"/>